<evidence type="ECO:0000256" key="3">
    <source>
        <dbReference type="ARBA" id="ARBA00022741"/>
    </source>
</evidence>
<keyword evidence="3" id="KW-0547">Nucleotide-binding</keyword>
<dbReference type="RefSeq" id="WP_163738811.1">
    <property type="nucleotide sequence ID" value="NZ_JAAGOA010000009.1"/>
</dbReference>
<keyword evidence="2" id="KW-0813">Transport</keyword>
<evidence type="ECO:0000259" key="5">
    <source>
        <dbReference type="PROSITE" id="PS50893"/>
    </source>
</evidence>
<proteinExistence type="inferred from homology"/>
<organism evidence="6 7">
    <name type="scientific">Phytoactinopolyspora halotolerans</name>
    <dbReference type="NCBI Taxonomy" id="1981512"/>
    <lineage>
        <taxon>Bacteria</taxon>
        <taxon>Bacillati</taxon>
        <taxon>Actinomycetota</taxon>
        <taxon>Actinomycetes</taxon>
        <taxon>Jiangellales</taxon>
        <taxon>Jiangellaceae</taxon>
        <taxon>Phytoactinopolyspora</taxon>
    </lineage>
</organism>
<dbReference type="InterPro" id="IPR003439">
    <property type="entry name" value="ABC_transporter-like_ATP-bd"/>
</dbReference>
<dbReference type="PROSITE" id="PS00211">
    <property type="entry name" value="ABC_TRANSPORTER_1"/>
    <property type="match status" value="1"/>
</dbReference>
<comment type="similarity">
    <text evidence="1">Belongs to the ABC transporter superfamily.</text>
</comment>
<sequence>MIEVRGLTKRYGSTVAVGGLDFDVRPGVVTGFLGPNGSGKSTTMRMIIGLDRPDAGTAHINGTPYHRLAWPLREVGALLEARTFHPGRSAENHLAALAAGNGIPRARVRAVLDTVGLSDVAARRAGGFSLGMSQRLGIAAALLGDPPVLLFDEPVNGLDPEGVRWLRGLVTSLAAEGRTVLLSSHLISEMALTADRLIVIGRGALLADSSVAELTREGRSLEEAFFELTGDSAEYRGNDHAQHRRTR</sequence>
<evidence type="ECO:0000313" key="6">
    <source>
        <dbReference type="EMBL" id="NEE01357.1"/>
    </source>
</evidence>
<name>A0A6L9S8H2_9ACTN</name>
<evidence type="ECO:0000313" key="7">
    <source>
        <dbReference type="Proteomes" id="UP000475214"/>
    </source>
</evidence>
<evidence type="ECO:0000256" key="4">
    <source>
        <dbReference type="ARBA" id="ARBA00022840"/>
    </source>
</evidence>
<dbReference type="SMART" id="SM00382">
    <property type="entry name" value="AAA"/>
    <property type="match status" value="1"/>
</dbReference>
<dbReference type="InterPro" id="IPR017871">
    <property type="entry name" value="ABC_transporter-like_CS"/>
</dbReference>
<gene>
    <name evidence="6" type="ORF">G1H10_14375</name>
</gene>
<reference evidence="6 7" key="1">
    <citation type="submission" date="2020-02" db="EMBL/GenBank/DDBJ databases">
        <authorList>
            <person name="Li X.-J."/>
            <person name="Han X.-M."/>
        </authorList>
    </citation>
    <scope>NUCLEOTIDE SEQUENCE [LARGE SCALE GENOMIC DNA]</scope>
    <source>
        <strain evidence="6 7">CCTCC AB 2017055</strain>
    </source>
</reference>
<dbReference type="Proteomes" id="UP000475214">
    <property type="component" value="Unassembled WGS sequence"/>
</dbReference>
<dbReference type="AlphaFoldDB" id="A0A6L9S8H2"/>
<evidence type="ECO:0000256" key="1">
    <source>
        <dbReference type="ARBA" id="ARBA00005417"/>
    </source>
</evidence>
<feature type="domain" description="ABC transporter" evidence="5">
    <location>
        <begin position="2"/>
        <end position="227"/>
    </location>
</feature>
<accession>A0A6L9S8H2</accession>
<evidence type="ECO:0000256" key="2">
    <source>
        <dbReference type="ARBA" id="ARBA00022448"/>
    </source>
</evidence>
<dbReference type="Pfam" id="PF00005">
    <property type="entry name" value="ABC_tran"/>
    <property type="match status" value="1"/>
</dbReference>
<dbReference type="SUPFAM" id="SSF52540">
    <property type="entry name" value="P-loop containing nucleoside triphosphate hydrolases"/>
    <property type="match status" value="1"/>
</dbReference>
<protein>
    <submittedName>
        <fullName evidence="6">ATP-binding cassette domain-containing protein</fullName>
    </submittedName>
</protein>
<dbReference type="EMBL" id="JAAGOA010000009">
    <property type="protein sequence ID" value="NEE01357.1"/>
    <property type="molecule type" value="Genomic_DNA"/>
</dbReference>
<keyword evidence="7" id="KW-1185">Reference proteome</keyword>
<keyword evidence="4 6" id="KW-0067">ATP-binding</keyword>
<dbReference type="GO" id="GO:0005524">
    <property type="term" value="F:ATP binding"/>
    <property type="evidence" value="ECO:0007669"/>
    <property type="project" value="UniProtKB-KW"/>
</dbReference>
<dbReference type="InterPro" id="IPR003593">
    <property type="entry name" value="AAA+_ATPase"/>
</dbReference>
<dbReference type="PROSITE" id="PS50893">
    <property type="entry name" value="ABC_TRANSPORTER_2"/>
    <property type="match status" value="1"/>
</dbReference>
<dbReference type="GO" id="GO:0016887">
    <property type="term" value="F:ATP hydrolysis activity"/>
    <property type="evidence" value="ECO:0007669"/>
    <property type="project" value="InterPro"/>
</dbReference>
<dbReference type="InterPro" id="IPR027417">
    <property type="entry name" value="P-loop_NTPase"/>
</dbReference>
<dbReference type="Gene3D" id="3.40.50.300">
    <property type="entry name" value="P-loop containing nucleotide triphosphate hydrolases"/>
    <property type="match status" value="1"/>
</dbReference>
<comment type="caution">
    <text evidence="6">The sequence shown here is derived from an EMBL/GenBank/DDBJ whole genome shotgun (WGS) entry which is preliminary data.</text>
</comment>
<dbReference type="PANTHER" id="PTHR43335">
    <property type="entry name" value="ABC TRANSPORTER, ATP-BINDING PROTEIN"/>
    <property type="match status" value="1"/>
</dbReference>
<dbReference type="PANTHER" id="PTHR43335:SF4">
    <property type="entry name" value="ABC TRANSPORTER, ATP-BINDING PROTEIN"/>
    <property type="match status" value="1"/>
</dbReference>